<comment type="subcellular location">
    <subcellularLocation>
        <location evidence="1">Membrane</location>
        <topology evidence="1">Multi-pass membrane protein</topology>
    </subcellularLocation>
</comment>
<dbReference type="AlphaFoldDB" id="A0A5B9QHZ7"/>
<dbReference type="GO" id="GO:0001508">
    <property type="term" value="P:action potential"/>
    <property type="evidence" value="ECO:0007669"/>
    <property type="project" value="TreeGrafter"/>
</dbReference>
<dbReference type="KEGG" id="bgok:Pr1d_46330"/>
<keyword evidence="5" id="KW-0631">Potassium channel</keyword>
<keyword evidence="8 12" id="KW-1133">Transmembrane helix</keyword>
<evidence type="ECO:0000256" key="12">
    <source>
        <dbReference type="SAM" id="Phobius"/>
    </source>
</evidence>
<evidence type="ECO:0000256" key="10">
    <source>
        <dbReference type="ARBA" id="ARBA00023136"/>
    </source>
</evidence>
<keyword evidence="15" id="KW-1185">Reference proteome</keyword>
<evidence type="ECO:0000313" key="15">
    <source>
        <dbReference type="Proteomes" id="UP000323917"/>
    </source>
</evidence>
<feature type="transmembrane region" description="Helical" evidence="12">
    <location>
        <begin position="217"/>
        <end position="240"/>
    </location>
</feature>
<keyword evidence="3" id="KW-0633">Potassium transport</keyword>
<gene>
    <name evidence="14" type="ORF">Pr1d_46330</name>
</gene>
<keyword evidence="4 12" id="KW-0812">Transmembrane</keyword>
<name>A0A5B9QHZ7_9BACT</name>
<dbReference type="PANTHER" id="PTHR11537">
    <property type="entry name" value="VOLTAGE-GATED POTASSIUM CHANNEL"/>
    <property type="match status" value="1"/>
</dbReference>
<evidence type="ECO:0000256" key="9">
    <source>
        <dbReference type="ARBA" id="ARBA00023065"/>
    </source>
</evidence>
<dbReference type="PANTHER" id="PTHR11537:SF254">
    <property type="entry name" value="POTASSIUM VOLTAGE-GATED CHANNEL PROTEIN SHAB"/>
    <property type="match status" value="1"/>
</dbReference>
<evidence type="ECO:0000256" key="2">
    <source>
        <dbReference type="ARBA" id="ARBA00022448"/>
    </source>
</evidence>
<feature type="domain" description="Ion transport" evidence="13">
    <location>
        <begin position="33"/>
        <end position="246"/>
    </location>
</feature>
<dbReference type="SUPFAM" id="SSF81324">
    <property type="entry name" value="Voltage-gated potassium channels"/>
    <property type="match status" value="1"/>
</dbReference>
<dbReference type="InterPro" id="IPR028325">
    <property type="entry name" value="VG_K_chnl"/>
</dbReference>
<evidence type="ECO:0000256" key="5">
    <source>
        <dbReference type="ARBA" id="ARBA00022826"/>
    </source>
</evidence>
<dbReference type="Gene3D" id="1.10.287.70">
    <property type="match status" value="1"/>
</dbReference>
<dbReference type="GO" id="GO:0008076">
    <property type="term" value="C:voltage-gated potassium channel complex"/>
    <property type="evidence" value="ECO:0007669"/>
    <property type="project" value="InterPro"/>
</dbReference>
<proteinExistence type="predicted"/>
<feature type="transmembrane region" description="Helical" evidence="12">
    <location>
        <begin position="93"/>
        <end position="115"/>
    </location>
</feature>
<keyword evidence="9" id="KW-0406">Ion transport</keyword>
<evidence type="ECO:0000256" key="7">
    <source>
        <dbReference type="ARBA" id="ARBA00022958"/>
    </source>
</evidence>
<keyword evidence="2" id="KW-0813">Transport</keyword>
<keyword evidence="6" id="KW-0851">Voltage-gated channel</keyword>
<dbReference type="GO" id="GO:0005249">
    <property type="term" value="F:voltage-gated potassium channel activity"/>
    <property type="evidence" value="ECO:0007669"/>
    <property type="project" value="InterPro"/>
</dbReference>
<dbReference type="InterPro" id="IPR005821">
    <property type="entry name" value="Ion_trans_dom"/>
</dbReference>
<evidence type="ECO:0000256" key="4">
    <source>
        <dbReference type="ARBA" id="ARBA00022692"/>
    </source>
</evidence>
<evidence type="ECO:0000313" key="14">
    <source>
        <dbReference type="EMBL" id="QEG37292.1"/>
    </source>
</evidence>
<evidence type="ECO:0000256" key="11">
    <source>
        <dbReference type="ARBA" id="ARBA00023303"/>
    </source>
</evidence>
<feature type="transmembrane region" description="Helical" evidence="12">
    <location>
        <begin position="155"/>
        <end position="176"/>
    </location>
</feature>
<keyword evidence="7" id="KW-0630">Potassium</keyword>
<organism evidence="14 15">
    <name type="scientific">Bythopirellula goksoeyrii</name>
    <dbReference type="NCBI Taxonomy" id="1400387"/>
    <lineage>
        <taxon>Bacteria</taxon>
        <taxon>Pseudomonadati</taxon>
        <taxon>Planctomycetota</taxon>
        <taxon>Planctomycetia</taxon>
        <taxon>Pirellulales</taxon>
        <taxon>Lacipirellulaceae</taxon>
        <taxon>Bythopirellula</taxon>
    </lineage>
</organism>
<evidence type="ECO:0000256" key="8">
    <source>
        <dbReference type="ARBA" id="ARBA00022989"/>
    </source>
</evidence>
<evidence type="ECO:0000256" key="6">
    <source>
        <dbReference type="ARBA" id="ARBA00022882"/>
    </source>
</evidence>
<dbReference type="Gene3D" id="1.20.120.350">
    <property type="entry name" value="Voltage-gated potassium channels. Chain C"/>
    <property type="match status" value="1"/>
</dbReference>
<reference evidence="14 15" key="1">
    <citation type="submission" date="2019-08" db="EMBL/GenBank/DDBJ databases">
        <title>Deep-cultivation of Planctomycetes and their phenomic and genomic characterization uncovers novel biology.</title>
        <authorList>
            <person name="Wiegand S."/>
            <person name="Jogler M."/>
            <person name="Boedeker C."/>
            <person name="Pinto D."/>
            <person name="Vollmers J."/>
            <person name="Rivas-Marin E."/>
            <person name="Kohn T."/>
            <person name="Peeters S.H."/>
            <person name="Heuer A."/>
            <person name="Rast P."/>
            <person name="Oberbeckmann S."/>
            <person name="Bunk B."/>
            <person name="Jeske O."/>
            <person name="Meyerdierks A."/>
            <person name="Storesund J.E."/>
            <person name="Kallscheuer N."/>
            <person name="Luecker S."/>
            <person name="Lage O.M."/>
            <person name="Pohl T."/>
            <person name="Merkel B.J."/>
            <person name="Hornburger P."/>
            <person name="Mueller R.-W."/>
            <person name="Bruemmer F."/>
            <person name="Labrenz M."/>
            <person name="Spormann A.M."/>
            <person name="Op den Camp H."/>
            <person name="Overmann J."/>
            <person name="Amann R."/>
            <person name="Jetten M.S.M."/>
            <person name="Mascher T."/>
            <person name="Medema M.H."/>
            <person name="Devos D.P."/>
            <person name="Kaster A.-K."/>
            <person name="Ovreas L."/>
            <person name="Rohde M."/>
            <person name="Galperin M.Y."/>
            <person name="Jogler C."/>
        </authorList>
    </citation>
    <scope>NUCLEOTIDE SEQUENCE [LARGE SCALE GENOMIC DNA]</scope>
    <source>
        <strain evidence="14 15">Pr1d</strain>
    </source>
</reference>
<keyword evidence="10 12" id="KW-0472">Membrane</keyword>
<dbReference type="InterPro" id="IPR027359">
    <property type="entry name" value="Volt_channel_dom_sf"/>
</dbReference>
<evidence type="ECO:0000259" key="13">
    <source>
        <dbReference type="Pfam" id="PF00520"/>
    </source>
</evidence>
<evidence type="ECO:0000256" key="3">
    <source>
        <dbReference type="ARBA" id="ARBA00022538"/>
    </source>
</evidence>
<feature type="transmembrane region" description="Helical" evidence="12">
    <location>
        <begin position="30"/>
        <end position="51"/>
    </location>
</feature>
<sequence length="258" mass="29084">MARCGWAGGDAKLHGMQRLKGIIEKTDTKAGMAFAIVVQCLILISVVTFSIETLPHLSPTAEQWLNGIDFAIFVFFTIEYLSRIAVADHPWHYIRSFYGIVDLVAILPFFLGNVIDLRAVRAFRFLRLFRLLKVVRYNKAIRRLFRALNIAREEIVLFTLVTGILMYLAAVGIYYCEHDAQPEKFASVFHALWWAVATLTTVGYGDVYPITVGGRCFTFFILLIGLAVVSVPAGLVATALHKAREMEEEEAGHIRNRE</sequence>
<keyword evidence="11 14" id="KW-0407">Ion channel</keyword>
<dbReference type="Pfam" id="PF00520">
    <property type="entry name" value="Ion_trans"/>
    <property type="match status" value="1"/>
</dbReference>
<feature type="transmembrane region" description="Helical" evidence="12">
    <location>
        <begin position="188"/>
        <end position="205"/>
    </location>
</feature>
<evidence type="ECO:0000256" key="1">
    <source>
        <dbReference type="ARBA" id="ARBA00004141"/>
    </source>
</evidence>
<dbReference type="PRINTS" id="PR00169">
    <property type="entry name" value="KCHANNEL"/>
</dbReference>
<protein>
    <submittedName>
        <fullName evidence="14">Cyclic nucleotide-gated potassium channel</fullName>
    </submittedName>
</protein>
<accession>A0A5B9QHZ7</accession>
<dbReference type="RefSeq" id="WP_238476566.1">
    <property type="nucleotide sequence ID" value="NZ_CP042913.1"/>
</dbReference>
<dbReference type="EMBL" id="CP042913">
    <property type="protein sequence ID" value="QEG37292.1"/>
    <property type="molecule type" value="Genomic_DNA"/>
</dbReference>
<feature type="transmembrane region" description="Helical" evidence="12">
    <location>
        <begin position="63"/>
        <end position="81"/>
    </location>
</feature>
<dbReference type="Proteomes" id="UP000323917">
    <property type="component" value="Chromosome"/>
</dbReference>